<feature type="compositionally biased region" description="Basic and acidic residues" evidence="9">
    <location>
        <begin position="1"/>
        <end position="10"/>
    </location>
</feature>
<dbReference type="OMA" id="PLKCAGH"/>
<dbReference type="Gene3D" id="3.30.200.20">
    <property type="entry name" value="Phosphorylase Kinase, domain 1"/>
    <property type="match status" value="1"/>
</dbReference>
<dbReference type="PROSITE" id="PS00108">
    <property type="entry name" value="PROTEIN_KINASE_ST"/>
    <property type="match status" value="1"/>
</dbReference>
<evidence type="ECO:0000256" key="8">
    <source>
        <dbReference type="ARBA" id="ARBA00048679"/>
    </source>
</evidence>
<evidence type="ECO:0000256" key="6">
    <source>
        <dbReference type="ARBA" id="ARBA00022840"/>
    </source>
</evidence>
<evidence type="ECO:0000313" key="12">
    <source>
        <dbReference type="Proteomes" id="UP000186817"/>
    </source>
</evidence>
<keyword evidence="3" id="KW-0808">Transferase</keyword>
<keyword evidence="12" id="KW-1185">Reference proteome</keyword>
<evidence type="ECO:0000256" key="5">
    <source>
        <dbReference type="ARBA" id="ARBA00022777"/>
    </source>
</evidence>
<dbReference type="InterPro" id="IPR008271">
    <property type="entry name" value="Ser/Thr_kinase_AS"/>
</dbReference>
<evidence type="ECO:0000256" key="2">
    <source>
        <dbReference type="ARBA" id="ARBA00022527"/>
    </source>
</evidence>
<dbReference type="GO" id="GO:0005524">
    <property type="term" value="F:ATP binding"/>
    <property type="evidence" value="ECO:0007669"/>
    <property type="project" value="UniProtKB-KW"/>
</dbReference>
<dbReference type="InterPro" id="IPR051131">
    <property type="entry name" value="NEK_Ser/Thr_kinase_NIMA"/>
</dbReference>
<dbReference type="InterPro" id="IPR011009">
    <property type="entry name" value="Kinase-like_dom_sf"/>
</dbReference>
<dbReference type="PANTHER" id="PTHR44899">
    <property type="entry name" value="CAMK FAMILY PROTEIN KINASE"/>
    <property type="match status" value="1"/>
</dbReference>
<gene>
    <name evidence="11" type="primary">Nek1</name>
    <name evidence="11" type="ORF">AK812_SmicGene7145</name>
</gene>
<organism evidence="11 12">
    <name type="scientific">Symbiodinium microadriaticum</name>
    <name type="common">Dinoflagellate</name>
    <name type="synonym">Zooxanthella microadriatica</name>
    <dbReference type="NCBI Taxonomy" id="2951"/>
    <lineage>
        <taxon>Eukaryota</taxon>
        <taxon>Sar</taxon>
        <taxon>Alveolata</taxon>
        <taxon>Dinophyceae</taxon>
        <taxon>Suessiales</taxon>
        <taxon>Symbiodiniaceae</taxon>
        <taxon>Symbiodinium</taxon>
    </lineage>
</organism>
<dbReference type="SMART" id="SM00220">
    <property type="entry name" value="S_TKc"/>
    <property type="match status" value="1"/>
</dbReference>
<evidence type="ECO:0000256" key="7">
    <source>
        <dbReference type="ARBA" id="ARBA00047899"/>
    </source>
</evidence>
<dbReference type="OrthoDB" id="443805at2759"/>
<dbReference type="EMBL" id="LSRX01000100">
    <property type="protein sequence ID" value="OLQ09276.1"/>
    <property type="molecule type" value="Genomic_DNA"/>
</dbReference>
<evidence type="ECO:0000259" key="10">
    <source>
        <dbReference type="PROSITE" id="PS50011"/>
    </source>
</evidence>
<dbReference type="PROSITE" id="PS50011">
    <property type="entry name" value="PROTEIN_KINASE_DOM"/>
    <property type="match status" value="1"/>
</dbReference>
<evidence type="ECO:0000256" key="4">
    <source>
        <dbReference type="ARBA" id="ARBA00022741"/>
    </source>
</evidence>
<protein>
    <recommendedName>
        <fullName evidence="1">non-specific serine/threonine protein kinase</fullName>
        <ecNumber evidence="1">2.7.11.1</ecNumber>
    </recommendedName>
</protein>
<comment type="catalytic activity">
    <reaction evidence="8">
        <text>L-seryl-[protein] + ATP = O-phospho-L-seryl-[protein] + ADP + H(+)</text>
        <dbReference type="Rhea" id="RHEA:17989"/>
        <dbReference type="Rhea" id="RHEA-COMP:9863"/>
        <dbReference type="Rhea" id="RHEA-COMP:11604"/>
        <dbReference type="ChEBI" id="CHEBI:15378"/>
        <dbReference type="ChEBI" id="CHEBI:29999"/>
        <dbReference type="ChEBI" id="CHEBI:30616"/>
        <dbReference type="ChEBI" id="CHEBI:83421"/>
        <dbReference type="ChEBI" id="CHEBI:456216"/>
        <dbReference type="EC" id="2.7.11.1"/>
    </reaction>
</comment>
<comment type="catalytic activity">
    <reaction evidence="7">
        <text>L-threonyl-[protein] + ATP = O-phospho-L-threonyl-[protein] + ADP + H(+)</text>
        <dbReference type="Rhea" id="RHEA:46608"/>
        <dbReference type="Rhea" id="RHEA-COMP:11060"/>
        <dbReference type="Rhea" id="RHEA-COMP:11605"/>
        <dbReference type="ChEBI" id="CHEBI:15378"/>
        <dbReference type="ChEBI" id="CHEBI:30013"/>
        <dbReference type="ChEBI" id="CHEBI:30616"/>
        <dbReference type="ChEBI" id="CHEBI:61977"/>
        <dbReference type="ChEBI" id="CHEBI:456216"/>
        <dbReference type="EC" id="2.7.11.1"/>
    </reaction>
</comment>
<dbReference type="EC" id="2.7.11.1" evidence="1"/>
<name>A0A1Q9EPA8_SYMMI</name>
<feature type="domain" description="Protein kinase" evidence="10">
    <location>
        <begin position="79"/>
        <end position="340"/>
    </location>
</feature>
<dbReference type="GO" id="GO:0004674">
    <property type="term" value="F:protein serine/threonine kinase activity"/>
    <property type="evidence" value="ECO:0007669"/>
    <property type="project" value="UniProtKB-KW"/>
</dbReference>
<dbReference type="PANTHER" id="PTHR44899:SF3">
    <property type="entry name" value="SERINE_THREONINE-PROTEIN KINASE NEK1"/>
    <property type="match status" value="1"/>
</dbReference>
<sequence length="507" mass="56157">MTNEVSEKAHRNSSPPPRTIFGSHDSQEFAFFGYFLRVSLGTCSARRANALARQKPFAPGGDLPMDRSVLVTRLHDRGFQTVEPLKCAGHACIFRVRETEEEETEAFVAKVVCLSGLDAQGQAGAQQEVSLLKGLSAHPNLIAYKQSFLEDGGLLFIVMSLAEDGDLCRVVREAQVAKRMLPETMVLTWLRQTLLGLEHLHQQGVVHRDLKSSNIFLCEGRRRIRIGDFGISTVLQSTAYASSCVGTPAYMSPELMRNERYDFHVDMWALGCICFELCSLDLPFAAASLLQLAMQVMDSEPAWDKLEGRSEQLIYVNHWLLQKDVKNRPTASRVLEESLFAEGGAADVGPSEEEWLSLSVPEMFSSTEKRRAQMMTASTAALSGSDTHSWMTTAHHGEYSPPSDTASVSVAGMEASATNSYSFMIPGSREHLSNSSKKFTGLDRSAMVSLTRLALSPPPLVGRTRQSRANTFQGVTRRRRSCKTDWKSCERISARYALTFLHKATSL</sequence>
<evidence type="ECO:0000313" key="11">
    <source>
        <dbReference type="EMBL" id="OLQ09276.1"/>
    </source>
</evidence>
<keyword evidence="5 11" id="KW-0418">Kinase</keyword>
<dbReference type="Pfam" id="PF00069">
    <property type="entry name" value="Pkinase"/>
    <property type="match status" value="1"/>
</dbReference>
<keyword evidence="4" id="KW-0547">Nucleotide-binding</keyword>
<proteinExistence type="predicted"/>
<feature type="region of interest" description="Disordered" evidence="9">
    <location>
        <begin position="1"/>
        <end position="20"/>
    </location>
</feature>
<reference evidence="11 12" key="1">
    <citation type="submission" date="2016-02" db="EMBL/GenBank/DDBJ databases">
        <title>Genome analysis of coral dinoflagellate symbionts highlights evolutionary adaptations to a symbiotic lifestyle.</title>
        <authorList>
            <person name="Aranda M."/>
            <person name="Li Y."/>
            <person name="Liew Y.J."/>
            <person name="Baumgarten S."/>
            <person name="Simakov O."/>
            <person name="Wilson M."/>
            <person name="Piel J."/>
            <person name="Ashoor H."/>
            <person name="Bougouffa S."/>
            <person name="Bajic V.B."/>
            <person name="Ryu T."/>
            <person name="Ravasi T."/>
            <person name="Bayer T."/>
            <person name="Micklem G."/>
            <person name="Kim H."/>
            <person name="Bhak J."/>
            <person name="Lajeunesse T.C."/>
            <person name="Voolstra C.R."/>
        </authorList>
    </citation>
    <scope>NUCLEOTIDE SEQUENCE [LARGE SCALE GENOMIC DNA]</scope>
    <source>
        <strain evidence="11 12">CCMP2467</strain>
    </source>
</reference>
<accession>A0A1Q9EPA8</accession>
<dbReference type="AlphaFoldDB" id="A0A1Q9EPA8"/>
<comment type="caution">
    <text evidence="11">The sequence shown here is derived from an EMBL/GenBank/DDBJ whole genome shotgun (WGS) entry which is preliminary data.</text>
</comment>
<dbReference type="InterPro" id="IPR000719">
    <property type="entry name" value="Prot_kinase_dom"/>
</dbReference>
<evidence type="ECO:0000256" key="9">
    <source>
        <dbReference type="SAM" id="MobiDB-lite"/>
    </source>
</evidence>
<keyword evidence="6" id="KW-0067">ATP-binding</keyword>
<dbReference type="SUPFAM" id="SSF56112">
    <property type="entry name" value="Protein kinase-like (PK-like)"/>
    <property type="match status" value="1"/>
</dbReference>
<evidence type="ECO:0000256" key="3">
    <source>
        <dbReference type="ARBA" id="ARBA00022679"/>
    </source>
</evidence>
<keyword evidence="2" id="KW-0723">Serine/threonine-protein kinase</keyword>
<evidence type="ECO:0000256" key="1">
    <source>
        <dbReference type="ARBA" id="ARBA00012513"/>
    </source>
</evidence>
<dbReference type="Gene3D" id="1.10.510.10">
    <property type="entry name" value="Transferase(Phosphotransferase) domain 1"/>
    <property type="match status" value="1"/>
</dbReference>
<dbReference type="Proteomes" id="UP000186817">
    <property type="component" value="Unassembled WGS sequence"/>
</dbReference>